<evidence type="ECO:0000313" key="1">
    <source>
        <dbReference type="EMBL" id="APO75466.1"/>
    </source>
</evidence>
<organism evidence="1 2">
    <name type="scientific">Rhizobium etli 8C-3</name>
    <dbReference type="NCBI Taxonomy" id="538025"/>
    <lineage>
        <taxon>Bacteria</taxon>
        <taxon>Pseudomonadati</taxon>
        <taxon>Pseudomonadota</taxon>
        <taxon>Alphaproteobacteria</taxon>
        <taxon>Hyphomicrobiales</taxon>
        <taxon>Rhizobiaceae</taxon>
        <taxon>Rhizobium/Agrobacterium group</taxon>
        <taxon>Rhizobium</taxon>
    </lineage>
</organism>
<dbReference type="EMBL" id="CP017241">
    <property type="protein sequence ID" value="APO75466.1"/>
    <property type="molecule type" value="Genomic_DNA"/>
</dbReference>
<name>A0A1L5P5R2_RHIET</name>
<gene>
    <name evidence="1" type="ORF">AM571_CH02660</name>
</gene>
<reference evidence="1 2" key="1">
    <citation type="submission" date="2016-09" db="EMBL/GenBank/DDBJ databases">
        <title>The complete genome sequences of Rhizobium gallicum, symbiovars gallicum and phaseoli, symbionts associated to common bean (Phaseolus vulgaris).</title>
        <authorList>
            <person name="Bustos P."/>
            <person name="Santamaria R.I."/>
            <person name="Perez-Carrascal O.M."/>
            <person name="Juarez S."/>
            <person name="Lozano L."/>
            <person name="Martinez-Flores I."/>
            <person name="Martinez-Romero E."/>
            <person name="Cevallos M."/>
            <person name="Romero D."/>
            <person name="Davila G."/>
            <person name="Gonzalez V."/>
        </authorList>
    </citation>
    <scope>NUCLEOTIDE SEQUENCE [LARGE SCALE GENOMIC DNA]</scope>
    <source>
        <strain evidence="1 2">8C-3</strain>
    </source>
</reference>
<dbReference type="AlphaFoldDB" id="A0A1L5P5R2"/>
<evidence type="ECO:0000313" key="2">
    <source>
        <dbReference type="Proteomes" id="UP000185109"/>
    </source>
</evidence>
<sequence>MNERTMMSNEIERFFEMQDEAASLAFLENKGDELTDILVAALEDALKILSGEIRPETLH</sequence>
<accession>A0A1L5P5R2</accession>
<dbReference type="Proteomes" id="UP000185109">
    <property type="component" value="Chromosome"/>
</dbReference>
<proteinExistence type="predicted"/>
<protein>
    <submittedName>
        <fullName evidence="1">Uncharacterized protein</fullName>
    </submittedName>
</protein>